<feature type="domain" description="Plasmid pRiA4b Orf3-like" evidence="2">
    <location>
        <begin position="9"/>
        <end position="132"/>
    </location>
</feature>
<accession>A0A5J4J386</accession>
<dbReference type="Pfam" id="PF07929">
    <property type="entry name" value="PRiA4_ORF3"/>
    <property type="match status" value="1"/>
</dbReference>
<dbReference type="RefSeq" id="WP_151672992.1">
    <property type="nucleotide sequence ID" value="NZ_BKCG01000002.1"/>
</dbReference>
<proteinExistence type="predicted"/>
<dbReference type="InterPro" id="IPR024047">
    <property type="entry name" value="MM3350-like_sf"/>
</dbReference>
<keyword evidence="4" id="KW-1185">Reference proteome</keyword>
<feature type="compositionally biased region" description="Acidic residues" evidence="1">
    <location>
        <begin position="144"/>
        <end position="176"/>
    </location>
</feature>
<organism evidence="3 4">
    <name type="scientific">Patiriisocius marinus</name>
    <dbReference type="NCBI Taxonomy" id="1397112"/>
    <lineage>
        <taxon>Bacteria</taxon>
        <taxon>Pseudomonadati</taxon>
        <taxon>Bacteroidota</taxon>
        <taxon>Flavobacteriia</taxon>
        <taxon>Flavobacteriales</taxon>
        <taxon>Flavobacteriaceae</taxon>
        <taxon>Patiriisocius</taxon>
    </lineage>
</organism>
<evidence type="ECO:0000313" key="4">
    <source>
        <dbReference type="Proteomes" id="UP000326509"/>
    </source>
</evidence>
<reference evidence="3 4" key="1">
    <citation type="submission" date="2019-08" db="EMBL/GenBank/DDBJ databases">
        <title>Draft genome sequence of Ulvibacter marinus type strain NBRC 109484.</title>
        <authorList>
            <person name="Kawano K."/>
            <person name="Ushijima N."/>
            <person name="Kihara M."/>
            <person name="Itoh H."/>
        </authorList>
    </citation>
    <scope>NUCLEOTIDE SEQUENCE [LARGE SCALE GENOMIC DNA]</scope>
    <source>
        <strain evidence="3 4">NBRC 109484</strain>
    </source>
</reference>
<gene>
    <name evidence="3" type="ORF">ULMA_10150</name>
</gene>
<protein>
    <recommendedName>
        <fullName evidence="2">Plasmid pRiA4b Orf3-like domain-containing protein</fullName>
    </recommendedName>
</protein>
<dbReference type="OrthoDB" id="666725at2"/>
<name>A0A5J4J386_9FLAO</name>
<sequence length="176" mass="20418">MIYRFRAILNTSEEVYRDIEIEADATFEDFHNVVTQAFGFDGQDMASFYISNEKWEQLEEIVLFDMGDAEGPVRTMGSTLISDIIDAENRNLVYIYDFLNMWTFIVELADIVAPDPGFSYPHLMYAHGEVPMTAQEPEFVSESLDGDDPYDDDYDDDEYIPGTNDYEDLDFDENWN</sequence>
<dbReference type="AlphaFoldDB" id="A0A5J4J386"/>
<feature type="region of interest" description="Disordered" evidence="1">
    <location>
        <begin position="138"/>
        <end position="176"/>
    </location>
</feature>
<dbReference type="Gene3D" id="3.10.290.30">
    <property type="entry name" value="MM3350-like"/>
    <property type="match status" value="1"/>
</dbReference>
<evidence type="ECO:0000313" key="3">
    <source>
        <dbReference type="EMBL" id="GER58907.1"/>
    </source>
</evidence>
<comment type="caution">
    <text evidence="3">The sequence shown here is derived from an EMBL/GenBank/DDBJ whole genome shotgun (WGS) entry which is preliminary data.</text>
</comment>
<dbReference type="SUPFAM" id="SSF159941">
    <property type="entry name" value="MM3350-like"/>
    <property type="match status" value="1"/>
</dbReference>
<evidence type="ECO:0000259" key="2">
    <source>
        <dbReference type="Pfam" id="PF07929"/>
    </source>
</evidence>
<dbReference type="Proteomes" id="UP000326509">
    <property type="component" value="Unassembled WGS sequence"/>
</dbReference>
<dbReference type="InterPro" id="IPR012912">
    <property type="entry name" value="Plasmid_pRiA4b_Orf3-like"/>
</dbReference>
<dbReference type="EMBL" id="BKCG01000002">
    <property type="protein sequence ID" value="GER58907.1"/>
    <property type="molecule type" value="Genomic_DNA"/>
</dbReference>
<evidence type="ECO:0000256" key="1">
    <source>
        <dbReference type="SAM" id="MobiDB-lite"/>
    </source>
</evidence>